<dbReference type="PANTHER" id="PTHR33474:SF2">
    <property type="entry name" value="TRANSMEMBRANE PROTEIN"/>
    <property type="match status" value="1"/>
</dbReference>
<dbReference type="EMBL" id="BSYO01000017">
    <property type="protein sequence ID" value="GMH16990.1"/>
    <property type="molecule type" value="Genomic_DNA"/>
</dbReference>
<feature type="chain" id="PRO_5042028068" evidence="1">
    <location>
        <begin position="23"/>
        <end position="87"/>
    </location>
</feature>
<name>A0AAD3SU61_NEPGR</name>
<evidence type="ECO:0000313" key="3">
    <source>
        <dbReference type="Proteomes" id="UP001279734"/>
    </source>
</evidence>
<comment type="caution">
    <text evidence="2">The sequence shown here is derived from an EMBL/GenBank/DDBJ whole genome shotgun (WGS) entry which is preliminary data.</text>
</comment>
<dbReference type="Proteomes" id="UP001279734">
    <property type="component" value="Unassembled WGS sequence"/>
</dbReference>
<sequence>MAGNRLLHSLAIILAFSHLIFFNKTVPVAGSRSLMQAFQPSESTQLGISKEKVENRRMDMMIQDYPGSGANNRHTPGAQFTRGCVDC</sequence>
<reference evidence="2" key="1">
    <citation type="submission" date="2023-05" db="EMBL/GenBank/DDBJ databases">
        <title>Nepenthes gracilis genome sequencing.</title>
        <authorList>
            <person name="Fukushima K."/>
        </authorList>
    </citation>
    <scope>NUCLEOTIDE SEQUENCE</scope>
    <source>
        <strain evidence="2">SING2019-196</strain>
    </source>
</reference>
<organism evidence="2 3">
    <name type="scientific">Nepenthes gracilis</name>
    <name type="common">Slender pitcher plant</name>
    <dbReference type="NCBI Taxonomy" id="150966"/>
    <lineage>
        <taxon>Eukaryota</taxon>
        <taxon>Viridiplantae</taxon>
        <taxon>Streptophyta</taxon>
        <taxon>Embryophyta</taxon>
        <taxon>Tracheophyta</taxon>
        <taxon>Spermatophyta</taxon>
        <taxon>Magnoliopsida</taxon>
        <taxon>eudicotyledons</taxon>
        <taxon>Gunneridae</taxon>
        <taxon>Pentapetalae</taxon>
        <taxon>Caryophyllales</taxon>
        <taxon>Nepenthaceae</taxon>
        <taxon>Nepenthes</taxon>
    </lineage>
</organism>
<keyword evidence="1" id="KW-0732">Signal</keyword>
<evidence type="ECO:0000256" key="1">
    <source>
        <dbReference type="SAM" id="SignalP"/>
    </source>
</evidence>
<feature type="signal peptide" evidence="1">
    <location>
        <begin position="1"/>
        <end position="22"/>
    </location>
</feature>
<keyword evidence="3" id="KW-1185">Reference proteome</keyword>
<evidence type="ECO:0000313" key="2">
    <source>
        <dbReference type="EMBL" id="GMH16990.1"/>
    </source>
</evidence>
<dbReference type="AlphaFoldDB" id="A0AAD3SU61"/>
<accession>A0AAD3SU61</accession>
<protein>
    <submittedName>
        <fullName evidence="2">Uncharacterized protein</fullName>
    </submittedName>
</protein>
<dbReference type="PANTHER" id="PTHR33474">
    <property type="entry name" value="TRANSMEMBRANE PROTEIN"/>
    <property type="match status" value="1"/>
</dbReference>
<proteinExistence type="predicted"/>
<gene>
    <name evidence="2" type="ORF">Nepgr_018831</name>
</gene>